<evidence type="ECO:0000259" key="1">
    <source>
        <dbReference type="Pfam" id="PF12867"/>
    </source>
</evidence>
<gene>
    <name evidence="2" type="ORF">PLANPX_4376</name>
</gene>
<dbReference type="InterPro" id="IPR024775">
    <property type="entry name" value="DinB-like"/>
</dbReference>
<name>A0A5K7XD97_9BACT</name>
<dbReference type="Pfam" id="PF12867">
    <property type="entry name" value="DinB_2"/>
    <property type="match status" value="1"/>
</dbReference>
<evidence type="ECO:0000313" key="2">
    <source>
        <dbReference type="EMBL" id="BBO34764.1"/>
    </source>
</evidence>
<feature type="domain" description="DinB-like" evidence="1">
    <location>
        <begin position="37"/>
        <end position="149"/>
    </location>
</feature>
<dbReference type="EMBL" id="AP021861">
    <property type="protein sequence ID" value="BBO34764.1"/>
    <property type="molecule type" value="Genomic_DNA"/>
</dbReference>
<dbReference type="InterPro" id="IPR034660">
    <property type="entry name" value="DinB/YfiT-like"/>
</dbReference>
<dbReference type="AlphaFoldDB" id="A0A5K7XD97"/>
<dbReference type="SUPFAM" id="SSF109854">
    <property type="entry name" value="DinB/YfiT-like putative metalloenzymes"/>
    <property type="match status" value="1"/>
</dbReference>
<dbReference type="RefSeq" id="WP_152100274.1">
    <property type="nucleotide sequence ID" value="NZ_AP021861.1"/>
</dbReference>
<protein>
    <recommendedName>
        <fullName evidence="1">DinB-like domain-containing protein</fullName>
    </recommendedName>
</protein>
<reference evidence="3" key="1">
    <citation type="submission" date="2019-10" db="EMBL/GenBank/DDBJ databases">
        <title>Lacipirellula parvula gen. nov., sp. nov., representing a lineage of planctomycetes widespread in freshwater anoxic habitats, and description of the family Lacipirellulaceae.</title>
        <authorList>
            <person name="Dedysh S.N."/>
            <person name="Kulichevskaya I.S."/>
            <person name="Beletsky A.V."/>
            <person name="Rakitin A.L."/>
            <person name="Mardanov A.V."/>
            <person name="Ivanova A.A."/>
            <person name="Saltykova V.X."/>
            <person name="Rijpstra W.I.C."/>
            <person name="Sinninghe Damste J.S."/>
            <person name="Ravin N.V."/>
        </authorList>
    </citation>
    <scope>NUCLEOTIDE SEQUENCE [LARGE SCALE GENOMIC DNA]</scope>
    <source>
        <strain evidence="3">PX69</strain>
    </source>
</reference>
<proteinExistence type="predicted"/>
<dbReference type="KEGG" id="lpav:PLANPX_4376"/>
<accession>A0A5K7XD97</accession>
<dbReference type="Gene3D" id="1.20.120.450">
    <property type="entry name" value="dinb family like domain"/>
    <property type="match status" value="1"/>
</dbReference>
<evidence type="ECO:0000313" key="3">
    <source>
        <dbReference type="Proteomes" id="UP000326837"/>
    </source>
</evidence>
<keyword evidence="3" id="KW-1185">Reference proteome</keyword>
<dbReference type="Proteomes" id="UP000326837">
    <property type="component" value="Chromosome"/>
</dbReference>
<organism evidence="2 3">
    <name type="scientific">Lacipirellula parvula</name>
    <dbReference type="NCBI Taxonomy" id="2650471"/>
    <lineage>
        <taxon>Bacteria</taxon>
        <taxon>Pseudomonadati</taxon>
        <taxon>Planctomycetota</taxon>
        <taxon>Planctomycetia</taxon>
        <taxon>Pirellulales</taxon>
        <taxon>Lacipirellulaceae</taxon>
        <taxon>Lacipirellula</taxon>
    </lineage>
</organism>
<sequence>MNVDLTPTLVEMYRETFEGEVHPGWTWIVGGAPEESVLGTLQALTAEQAYAEPASGRQPIAAHANHLKYALELTLRRLHGENPPTDWPGSFNPGPALPAAWENLQADLRQAYEGVLDFFNALRDKPIAEWQPIHAVGLSAMIGHNAYHLGAIRQLLPRS</sequence>